<dbReference type="AlphaFoldDB" id="A0A4C1VTE4"/>
<name>A0A4C1VTE4_EUMVA</name>
<proteinExistence type="predicted"/>
<feature type="region of interest" description="Disordered" evidence="1">
    <location>
        <begin position="175"/>
        <end position="203"/>
    </location>
</feature>
<evidence type="ECO:0000313" key="2">
    <source>
        <dbReference type="EMBL" id="GBP41597.1"/>
    </source>
</evidence>
<gene>
    <name evidence="2" type="ORF">EVAR_34030_1</name>
</gene>
<protein>
    <submittedName>
        <fullName evidence="2">Uncharacterized protein</fullName>
    </submittedName>
</protein>
<accession>A0A4C1VTE4</accession>
<keyword evidence="3" id="KW-1185">Reference proteome</keyword>
<evidence type="ECO:0000256" key="1">
    <source>
        <dbReference type="SAM" id="MobiDB-lite"/>
    </source>
</evidence>
<organism evidence="2 3">
    <name type="scientific">Eumeta variegata</name>
    <name type="common">Bagworm moth</name>
    <name type="synonym">Eumeta japonica</name>
    <dbReference type="NCBI Taxonomy" id="151549"/>
    <lineage>
        <taxon>Eukaryota</taxon>
        <taxon>Metazoa</taxon>
        <taxon>Ecdysozoa</taxon>
        <taxon>Arthropoda</taxon>
        <taxon>Hexapoda</taxon>
        <taxon>Insecta</taxon>
        <taxon>Pterygota</taxon>
        <taxon>Neoptera</taxon>
        <taxon>Endopterygota</taxon>
        <taxon>Lepidoptera</taxon>
        <taxon>Glossata</taxon>
        <taxon>Ditrysia</taxon>
        <taxon>Tineoidea</taxon>
        <taxon>Psychidae</taxon>
        <taxon>Oiketicinae</taxon>
        <taxon>Eumeta</taxon>
    </lineage>
</organism>
<dbReference type="Proteomes" id="UP000299102">
    <property type="component" value="Unassembled WGS sequence"/>
</dbReference>
<sequence length="203" mass="22634">MTVLAHARLNQIKRGLFQEKTHYNSLLAEGSELQDHWTIKVTHSRPLGSGKLLDANDVVRGEAYAVPRTIHSRICLGNNSSTKRDTDLVSCRVSARLSGLRVQITRRHREPRERPQSGFKRSVDARESALSCAGNVQYREQKSRRRGGHLSLQLIGDNHRRPVCVRAATITSIRACESPESRRSPPPTDTHNSRGVTGALQSS</sequence>
<feature type="compositionally biased region" description="Polar residues" evidence="1">
    <location>
        <begin position="189"/>
        <end position="203"/>
    </location>
</feature>
<dbReference type="EMBL" id="BGZK01000402">
    <property type="protein sequence ID" value="GBP41597.1"/>
    <property type="molecule type" value="Genomic_DNA"/>
</dbReference>
<reference evidence="2 3" key="1">
    <citation type="journal article" date="2019" name="Commun. Biol.">
        <title>The bagworm genome reveals a unique fibroin gene that provides high tensile strength.</title>
        <authorList>
            <person name="Kono N."/>
            <person name="Nakamura H."/>
            <person name="Ohtoshi R."/>
            <person name="Tomita M."/>
            <person name="Numata K."/>
            <person name="Arakawa K."/>
        </authorList>
    </citation>
    <scope>NUCLEOTIDE SEQUENCE [LARGE SCALE GENOMIC DNA]</scope>
</reference>
<comment type="caution">
    <text evidence="2">The sequence shown here is derived from an EMBL/GenBank/DDBJ whole genome shotgun (WGS) entry which is preliminary data.</text>
</comment>
<evidence type="ECO:0000313" key="3">
    <source>
        <dbReference type="Proteomes" id="UP000299102"/>
    </source>
</evidence>